<dbReference type="Pfam" id="PF01547">
    <property type="entry name" value="SBP_bac_1"/>
    <property type="match status" value="1"/>
</dbReference>
<proteinExistence type="predicted"/>
<dbReference type="PANTHER" id="PTHR43649">
    <property type="entry name" value="ARABINOSE-BINDING PROTEIN-RELATED"/>
    <property type="match status" value="1"/>
</dbReference>
<name>A0A2V3XWZ2_9FIRM</name>
<dbReference type="InterPro" id="IPR006059">
    <property type="entry name" value="SBP"/>
</dbReference>
<organism evidence="3 4">
    <name type="scientific">Hungatella effluvii</name>
    <dbReference type="NCBI Taxonomy" id="1096246"/>
    <lineage>
        <taxon>Bacteria</taxon>
        <taxon>Bacillati</taxon>
        <taxon>Bacillota</taxon>
        <taxon>Clostridia</taxon>
        <taxon>Lachnospirales</taxon>
        <taxon>Lachnospiraceae</taxon>
        <taxon>Hungatella</taxon>
    </lineage>
</organism>
<feature type="signal peptide" evidence="2">
    <location>
        <begin position="1"/>
        <end position="21"/>
    </location>
</feature>
<dbReference type="PANTHER" id="PTHR43649:SF12">
    <property type="entry name" value="DIACETYLCHITOBIOSE BINDING PROTEIN DASA"/>
    <property type="match status" value="1"/>
</dbReference>
<evidence type="ECO:0000256" key="1">
    <source>
        <dbReference type="SAM" id="MobiDB-lite"/>
    </source>
</evidence>
<dbReference type="PROSITE" id="PS51257">
    <property type="entry name" value="PROKAR_LIPOPROTEIN"/>
    <property type="match status" value="1"/>
</dbReference>
<accession>A0A2V3XWZ2</accession>
<evidence type="ECO:0000313" key="3">
    <source>
        <dbReference type="EMBL" id="PXX43709.1"/>
    </source>
</evidence>
<gene>
    <name evidence="3" type="ORF">DFR60_12916</name>
</gene>
<keyword evidence="2" id="KW-0732">Signal</keyword>
<dbReference type="Gene3D" id="3.40.190.10">
    <property type="entry name" value="Periplasmic binding protein-like II"/>
    <property type="match status" value="1"/>
</dbReference>
<sequence>MKKKTLSIMLSIALGVSALMTGCGGSGTQTAERGGEDKTSEGRAEGAKDAKDAKDAAASEKEVVRVVVPGISEETTVDPISGIKKKGLGEFEAFLEEQIPDYDIDLVSIPWDGWIQKMETLVTSGEVDVGFYTNQEAVPGWYIDLTDYLNKDTEVNFNSLNQLFIDPAVFYAKYNSFNYPENTGQVFGLPMTMASNIIVYDKQLFENWGVETPTESTTFTELVDMAEKMTGKNPVTGATNYGGYLFSTWMEWYAISYDAVKTYKSDTMMLSDMDTNEYVEYVKNSPEVLNYFTDMIRLVNCCPEGVATGNGSEKFFTDENDIAINFDTNNVGTNYMKYVYAGDSAICDRYIPLLVPTGKNGMEGFPEFFRFSITKSAKNPDAAWEVIKKLTTTPEIVDFYLTNYAQDKVTALADTSKVTMMDYEINKKRHDYQINAMFKTDDYWFWRTPLQAVNNQILSKQLTAEAAREEFYKGVSDWVNNTKAQLGQ</sequence>
<dbReference type="RefSeq" id="WP_110326617.1">
    <property type="nucleotide sequence ID" value="NZ_QJKD01000029.1"/>
</dbReference>
<feature type="chain" id="PRO_5038950881" evidence="2">
    <location>
        <begin position="22"/>
        <end position="488"/>
    </location>
</feature>
<feature type="compositionally biased region" description="Basic and acidic residues" evidence="1">
    <location>
        <begin position="33"/>
        <end position="54"/>
    </location>
</feature>
<protein>
    <submittedName>
        <fullName evidence="3">ABC-type glycerol-3-phosphate transport system substrate-binding protein</fullName>
    </submittedName>
</protein>
<dbReference type="EMBL" id="QJKD01000029">
    <property type="protein sequence ID" value="PXX43709.1"/>
    <property type="molecule type" value="Genomic_DNA"/>
</dbReference>
<dbReference type="GeneID" id="86064971"/>
<dbReference type="Proteomes" id="UP000248057">
    <property type="component" value="Unassembled WGS sequence"/>
</dbReference>
<evidence type="ECO:0000313" key="4">
    <source>
        <dbReference type="Proteomes" id="UP000248057"/>
    </source>
</evidence>
<evidence type="ECO:0000256" key="2">
    <source>
        <dbReference type="SAM" id="SignalP"/>
    </source>
</evidence>
<dbReference type="AlphaFoldDB" id="A0A2V3XWZ2"/>
<keyword evidence="4" id="KW-1185">Reference proteome</keyword>
<comment type="caution">
    <text evidence="3">The sequence shown here is derived from an EMBL/GenBank/DDBJ whole genome shotgun (WGS) entry which is preliminary data.</text>
</comment>
<dbReference type="SUPFAM" id="SSF53850">
    <property type="entry name" value="Periplasmic binding protein-like II"/>
    <property type="match status" value="1"/>
</dbReference>
<dbReference type="InterPro" id="IPR050490">
    <property type="entry name" value="Bact_solute-bd_prot1"/>
</dbReference>
<feature type="region of interest" description="Disordered" evidence="1">
    <location>
        <begin position="26"/>
        <end position="54"/>
    </location>
</feature>
<reference evidence="3 4" key="1">
    <citation type="submission" date="2018-05" db="EMBL/GenBank/DDBJ databases">
        <title>Genomic Encyclopedia of Type Strains, Phase IV (KMG-IV): sequencing the most valuable type-strain genomes for metagenomic binning, comparative biology and taxonomic classification.</title>
        <authorList>
            <person name="Goeker M."/>
        </authorList>
    </citation>
    <scope>NUCLEOTIDE SEQUENCE [LARGE SCALE GENOMIC DNA]</scope>
    <source>
        <strain evidence="3 4">DSM 24995</strain>
    </source>
</reference>